<keyword evidence="2" id="KW-1185">Reference proteome</keyword>
<dbReference type="Gene3D" id="3.80.10.10">
    <property type="entry name" value="Ribonuclease Inhibitor"/>
    <property type="match status" value="1"/>
</dbReference>
<gene>
    <name evidence="1" type="ORF">DFH08DRAFT_1077893</name>
</gene>
<dbReference type="AlphaFoldDB" id="A0AAD7EWM0"/>
<evidence type="ECO:0000313" key="1">
    <source>
        <dbReference type="EMBL" id="KAJ7352125.1"/>
    </source>
</evidence>
<dbReference type="Proteomes" id="UP001218218">
    <property type="component" value="Unassembled WGS sequence"/>
</dbReference>
<dbReference type="SUPFAM" id="SSF52058">
    <property type="entry name" value="L domain-like"/>
    <property type="match status" value="1"/>
</dbReference>
<evidence type="ECO:0008006" key="3">
    <source>
        <dbReference type="Google" id="ProtNLM"/>
    </source>
</evidence>
<dbReference type="PANTHER" id="PTHR38926:SF5">
    <property type="entry name" value="F-BOX AND LEUCINE-RICH REPEAT PROTEIN 6"/>
    <property type="match status" value="1"/>
</dbReference>
<protein>
    <recommendedName>
        <fullName evidence="3">F-box domain-containing protein</fullName>
    </recommendedName>
</protein>
<organism evidence="1 2">
    <name type="scientific">Mycena albidolilacea</name>
    <dbReference type="NCBI Taxonomy" id="1033008"/>
    <lineage>
        <taxon>Eukaryota</taxon>
        <taxon>Fungi</taxon>
        <taxon>Dikarya</taxon>
        <taxon>Basidiomycota</taxon>
        <taxon>Agaricomycotina</taxon>
        <taxon>Agaricomycetes</taxon>
        <taxon>Agaricomycetidae</taxon>
        <taxon>Agaricales</taxon>
        <taxon>Marasmiineae</taxon>
        <taxon>Mycenaceae</taxon>
        <taxon>Mycena</taxon>
    </lineage>
</organism>
<sequence length="508" mass="56884">MRAAESKPDSSAGIKWFPAELLVEIFALCWRSFTPRFDDIEPPTTPFDLEVARLAGSPPADVSPAPVTSQTAQFKTEIARLVHAPLLVVAQVCTSWRAIALGTPFLWCDIELDSVLWNTQIHIDKTTALLQSTLARSGTVLLNVALTDVVEHPFPPPILHMLAAHSQRWRTFICPYYLVGELSAIQGKLPLLQRLDIDDSYDEPDSLDMLSSLPSLTYLGFPGPFLADNIDKLPLARLKIFKCETTTLYEAPEALTLMSRLPKAAQFQIHLALWSDIDHWREMDYRPQTSGISSFYIQVLGEFEPSHSEEALGTLFANLTLPFLTHLELEYQNYPSFPLIWPHTDFLALSTRSDFDSHLQSLQIFEVHITDTQLLECLSGLHSLERLEISDHQSVNNRGVDELLITDSLLAKLTRTPDSPCFVPRLSHLGCQTLLQFDDAALLALAVSRLDADLDGPTTGCFGLELNWLPGRERKLDDAVSASFAALKISTRRRFTFRMSAAQDEWVG</sequence>
<accession>A0AAD7EWM0</accession>
<comment type="caution">
    <text evidence="1">The sequence shown here is derived from an EMBL/GenBank/DDBJ whole genome shotgun (WGS) entry which is preliminary data.</text>
</comment>
<dbReference type="EMBL" id="JARIHO010000012">
    <property type="protein sequence ID" value="KAJ7352125.1"/>
    <property type="molecule type" value="Genomic_DNA"/>
</dbReference>
<name>A0AAD7EWM0_9AGAR</name>
<dbReference type="InterPro" id="IPR032675">
    <property type="entry name" value="LRR_dom_sf"/>
</dbReference>
<reference evidence="1" key="1">
    <citation type="submission" date="2023-03" db="EMBL/GenBank/DDBJ databases">
        <title>Massive genome expansion in bonnet fungi (Mycena s.s.) driven by repeated elements and novel gene families across ecological guilds.</title>
        <authorList>
            <consortium name="Lawrence Berkeley National Laboratory"/>
            <person name="Harder C.B."/>
            <person name="Miyauchi S."/>
            <person name="Viragh M."/>
            <person name="Kuo A."/>
            <person name="Thoen E."/>
            <person name="Andreopoulos B."/>
            <person name="Lu D."/>
            <person name="Skrede I."/>
            <person name="Drula E."/>
            <person name="Henrissat B."/>
            <person name="Morin E."/>
            <person name="Kohler A."/>
            <person name="Barry K."/>
            <person name="LaButti K."/>
            <person name="Morin E."/>
            <person name="Salamov A."/>
            <person name="Lipzen A."/>
            <person name="Mereny Z."/>
            <person name="Hegedus B."/>
            <person name="Baldrian P."/>
            <person name="Stursova M."/>
            <person name="Weitz H."/>
            <person name="Taylor A."/>
            <person name="Grigoriev I.V."/>
            <person name="Nagy L.G."/>
            <person name="Martin F."/>
            <person name="Kauserud H."/>
        </authorList>
    </citation>
    <scope>NUCLEOTIDE SEQUENCE</scope>
    <source>
        <strain evidence="1">CBHHK002</strain>
    </source>
</reference>
<evidence type="ECO:0000313" key="2">
    <source>
        <dbReference type="Proteomes" id="UP001218218"/>
    </source>
</evidence>
<proteinExistence type="predicted"/>
<dbReference type="PANTHER" id="PTHR38926">
    <property type="entry name" value="F-BOX DOMAIN CONTAINING PROTEIN, EXPRESSED"/>
    <property type="match status" value="1"/>
</dbReference>